<dbReference type="Pfam" id="PF18962">
    <property type="entry name" value="Por_Secre_tail"/>
    <property type="match status" value="1"/>
</dbReference>
<name>A0A915YD00_9BACT</name>
<reference evidence="3" key="1">
    <citation type="submission" date="2022-09" db="EMBL/GenBank/DDBJ databases">
        <title>Aureispira anguillicida sp. nov., isolated from Leptocephalus of Japanese eel Anguilla japonica.</title>
        <authorList>
            <person name="Yuasa K."/>
            <person name="Mekata T."/>
            <person name="Ikunari K."/>
        </authorList>
    </citation>
    <scope>NUCLEOTIDE SEQUENCE</scope>
    <source>
        <strain evidence="3">EL160426</strain>
    </source>
</reference>
<evidence type="ECO:0000313" key="4">
    <source>
        <dbReference type="Proteomes" id="UP001060919"/>
    </source>
</evidence>
<evidence type="ECO:0000313" key="3">
    <source>
        <dbReference type="EMBL" id="BDS10771.1"/>
    </source>
</evidence>
<dbReference type="KEGG" id="aup:AsAng_0014800"/>
<evidence type="ECO:0000259" key="2">
    <source>
        <dbReference type="Pfam" id="PF18962"/>
    </source>
</evidence>
<dbReference type="RefSeq" id="WP_264792040.1">
    <property type="nucleotide sequence ID" value="NZ_AP026867.1"/>
</dbReference>
<keyword evidence="4" id="KW-1185">Reference proteome</keyword>
<feature type="domain" description="Secretion system C-terminal sorting" evidence="2">
    <location>
        <begin position="376"/>
        <end position="443"/>
    </location>
</feature>
<accession>A0A915YD00</accession>
<keyword evidence="1" id="KW-0732">Signal</keyword>
<proteinExistence type="predicted"/>
<sequence length="445" mass="47107">MKPIHIFLVALFIIASSTSTTAQNYAGDFGWVGTNTNTSSTTVTACGTQNFIQLSSSPATHTLNGTSARLPITTSDTTSAITIRLRFSQPVCNLRIKVNDLDYGSATTPAAETMTTSPMFASIAPSISPAGPLFNNVGGTLTPPVGVNNTLGWVEFGPTPISSVTLTYNRITGYHAFLDSLTYDCCRNCICDDKHIQLAGTSSIPNSGITSATVSISSSGVPISRLNVSIPYYKSLADTECIKCDPANISMYGKITNLPTIAGVTPTFTGPTASGSAEIVYEFSTPTVIAHSITLNLRFPPTLALKCCPNKVNYCIKLGLIDKDCKICEKLLCLNNISSTGLGVTPKKATSTIIEDNAKARLDGVPSPSAKLLITPNPAMSTLTVTLPNEKEANLDILDLNGKNIQSQKVSSTTVSLNISTLSQGTYILKYTSGSTIINEKFVKK</sequence>
<evidence type="ECO:0000256" key="1">
    <source>
        <dbReference type="SAM" id="SignalP"/>
    </source>
</evidence>
<gene>
    <name evidence="3" type="ORF">AsAng_0014800</name>
</gene>
<organism evidence="3 4">
    <name type="scientific">Aureispira anguillae</name>
    <dbReference type="NCBI Taxonomy" id="2864201"/>
    <lineage>
        <taxon>Bacteria</taxon>
        <taxon>Pseudomonadati</taxon>
        <taxon>Bacteroidota</taxon>
        <taxon>Saprospiria</taxon>
        <taxon>Saprospirales</taxon>
        <taxon>Saprospiraceae</taxon>
        <taxon>Aureispira</taxon>
    </lineage>
</organism>
<feature type="chain" id="PRO_5036872933" evidence="1">
    <location>
        <begin position="23"/>
        <end position="445"/>
    </location>
</feature>
<dbReference type="Proteomes" id="UP001060919">
    <property type="component" value="Chromosome"/>
</dbReference>
<protein>
    <submittedName>
        <fullName evidence="3">T9SS type A sorting domain-containing protein</fullName>
    </submittedName>
</protein>
<dbReference type="AlphaFoldDB" id="A0A915YD00"/>
<dbReference type="EMBL" id="AP026867">
    <property type="protein sequence ID" value="BDS10771.1"/>
    <property type="molecule type" value="Genomic_DNA"/>
</dbReference>
<dbReference type="NCBIfam" id="TIGR04183">
    <property type="entry name" value="Por_Secre_tail"/>
    <property type="match status" value="1"/>
</dbReference>
<dbReference type="InterPro" id="IPR026444">
    <property type="entry name" value="Secre_tail"/>
</dbReference>
<feature type="signal peptide" evidence="1">
    <location>
        <begin position="1"/>
        <end position="22"/>
    </location>
</feature>